<dbReference type="PANTHER" id="PTHR34978:SF3">
    <property type="entry name" value="SLR0241 PROTEIN"/>
    <property type="match status" value="1"/>
</dbReference>
<evidence type="ECO:0000256" key="1">
    <source>
        <dbReference type="ARBA" id="ARBA00022670"/>
    </source>
</evidence>
<gene>
    <name evidence="9" type="ORF">HGB44_15630</name>
</gene>
<feature type="domain" description="Peptidase M48" evidence="8">
    <location>
        <begin position="123"/>
        <end position="176"/>
    </location>
</feature>
<name>A0A7X6MD73_9ACTN</name>
<dbReference type="CDD" id="cd07326">
    <property type="entry name" value="M56_BlaR1_MecR1_like"/>
    <property type="match status" value="1"/>
</dbReference>
<dbReference type="Pfam" id="PF01435">
    <property type="entry name" value="Peptidase_M48"/>
    <property type="match status" value="1"/>
</dbReference>
<evidence type="ECO:0000256" key="4">
    <source>
        <dbReference type="ARBA" id="ARBA00022833"/>
    </source>
</evidence>
<feature type="transmembrane region" description="Helical" evidence="7">
    <location>
        <begin position="80"/>
        <end position="102"/>
    </location>
</feature>
<comment type="similarity">
    <text evidence="6">Belongs to the peptidase M48 family.</text>
</comment>
<dbReference type="RefSeq" id="WP_061082969.1">
    <property type="nucleotide sequence ID" value="NZ_JAAXPG010000013.1"/>
</dbReference>
<accession>A0A7X6MD73</accession>
<evidence type="ECO:0000256" key="6">
    <source>
        <dbReference type="RuleBase" id="RU003983"/>
    </source>
</evidence>
<feature type="transmembrane region" description="Helical" evidence="7">
    <location>
        <begin position="30"/>
        <end position="59"/>
    </location>
</feature>
<evidence type="ECO:0000313" key="9">
    <source>
        <dbReference type="EMBL" id="NKY99081.1"/>
    </source>
</evidence>
<reference evidence="9 10" key="1">
    <citation type="submission" date="2020-04" db="EMBL/GenBank/DDBJ databases">
        <title>MicrobeNet Type strains.</title>
        <authorList>
            <person name="Nicholson A.C."/>
        </authorList>
    </citation>
    <scope>NUCLEOTIDE SEQUENCE [LARGE SCALE GENOMIC DNA]</scope>
    <source>
        <strain evidence="9 10">ATCC 23612</strain>
    </source>
</reference>
<sequence>MSWLAFVPAVLLTALSLVLAWKPLPVHPAWSARILAISAVTTALAVLSTTLLVAAAYIVRLLPADSVLSSGRGRLLLDHGPMPTNVGLMALLLLAVGLFGTIRVGTGWWRDMRAVRRDATTITGQSQPVAVAVPGRRGGVLLSKGMMRMLSRQELQVVFRHEHSHLRHRHHVYTVLGAFSAAIFPPLNSLHRSLRLAVERWADEDAAAATGDRELVARTIARVALAAPVPRSTWHLAFAQSQVVHRVEALLGDAPSDSRVAGPALLSSTGVASGGIASSCVQLHHLFALLLI</sequence>
<dbReference type="GO" id="GO:0046872">
    <property type="term" value="F:metal ion binding"/>
    <property type="evidence" value="ECO:0007669"/>
    <property type="project" value="UniProtKB-KW"/>
</dbReference>
<keyword evidence="1 6" id="KW-0645">Protease</keyword>
<keyword evidence="3 6" id="KW-0378">Hydrolase</keyword>
<dbReference type="PANTHER" id="PTHR34978">
    <property type="entry name" value="POSSIBLE SENSOR-TRANSDUCER PROTEIN BLAR"/>
    <property type="match status" value="1"/>
</dbReference>
<evidence type="ECO:0000256" key="2">
    <source>
        <dbReference type="ARBA" id="ARBA00022723"/>
    </source>
</evidence>
<keyword evidence="10" id="KW-1185">Reference proteome</keyword>
<proteinExistence type="inferred from homology"/>
<comment type="cofactor">
    <cofactor evidence="6">
        <name>Zn(2+)</name>
        <dbReference type="ChEBI" id="CHEBI:29105"/>
    </cofactor>
    <text evidence="6">Binds 1 zinc ion per subunit.</text>
</comment>
<keyword evidence="7" id="KW-0812">Transmembrane</keyword>
<keyword evidence="7" id="KW-1133">Transmembrane helix</keyword>
<evidence type="ECO:0000259" key="8">
    <source>
        <dbReference type="Pfam" id="PF01435"/>
    </source>
</evidence>
<dbReference type="InterPro" id="IPR001915">
    <property type="entry name" value="Peptidase_M48"/>
</dbReference>
<protein>
    <submittedName>
        <fullName evidence="9">M56 family metallopeptidase</fullName>
    </submittedName>
</protein>
<keyword evidence="5 6" id="KW-0482">Metalloprotease</keyword>
<evidence type="ECO:0000256" key="3">
    <source>
        <dbReference type="ARBA" id="ARBA00022801"/>
    </source>
</evidence>
<dbReference type="GO" id="GO:0004222">
    <property type="term" value="F:metalloendopeptidase activity"/>
    <property type="evidence" value="ECO:0007669"/>
    <property type="project" value="InterPro"/>
</dbReference>
<organism evidence="9 10">
    <name type="scientific">Nocardiopsis alborubida</name>
    <dbReference type="NCBI Taxonomy" id="146802"/>
    <lineage>
        <taxon>Bacteria</taxon>
        <taxon>Bacillati</taxon>
        <taxon>Actinomycetota</taxon>
        <taxon>Actinomycetes</taxon>
        <taxon>Streptosporangiales</taxon>
        <taxon>Nocardiopsidaceae</taxon>
        <taxon>Nocardiopsis</taxon>
    </lineage>
</organism>
<dbReference type="EMBL" id="JAAXPG010000013">
    <property type="protein sequence ID" value="NKY99081.1"/>
    <property type="molecule type" value="Genomic_DNA"/>
</dbReference>
<evidence type="ECO:0000256" key="5">
    <source>
        <dbReference type="ARBA" id="ARBA00023049"/>
    </source>
</evidence>
<evidence type="ECO:0000313" key="10">
    <source>
        <dbReference type="Proteomes" id="UP000553209"/>
    </source>
</evidence>
<dbReference type="InterPro" id="IPR052173">
    <property type="entry name" value="Beta-lactam_resp_regulator"/>
</dbReference>
<dbReference type="GO" id="GO:0006508">
    <property type="term" value="P:proteolysis"/>
    <property type="evidence" value="ECO:0007669"/>
    <property type="project" value="UniProtKB-KW"/>
</dbReference>
<keyword evidence="4 6" id="KW-0862">Zinc</keyword>
<dbReference type="Gene3D" id="3.30.2010.10">
    <property type="entry name" value="Metalloproteases ('zincins'), catalytic domain"/>
    <property type="match status" value="1"/>
</dbReference>
<keyword evidence="7" id="KW-0472">Membrane</keyword>
<dbReference type="AlphaFoldDB" id="A0A7X6MD73"/>
<evidence type="ECO:0000256" key="7">
    <source>
        <dbReference type="SAM" id="Phobius"/>
    </source>
</evidence>
<keyword evidence="2" id="KW-0479">Metal-binding</keyword>
<dbReference type="Proteomes" id="UP000553209">
    <property type="component" value="Unassembled WGS sequence"/>
</dbReference>
<comment type="caution">
    <text evidence="9">The sequence shown here is derived from an EMBL/GenBank/DDBJ whole genome shotgun (WGS) entry which is preliminary data.</text>
</comment>